<protein>
    <submittedName>
        <fullName evidence="2">Uncharacterized protein</fullName>
    </submittedName>
</protein>
<feature type="region of interest" description="Disordered" evidence="1">
    <location>
        <begin position="198"/>
        <end position="219"/>
    </location>
</feature>
<accession>A0A0B2V8B2</accession>
<dbReference type="Proteomes" id="UP000031036">
    <property type="component" value="Unassembled WGS sequence"/>
</dbReference>
<proteinExistence type="predicted"/>
<feature type="region of interest" description="Disordered" evidence="1">
    <location>
        <begin position="111"/>
        <end position="147"/>
    </location>
</feature>
<reference evidence="2 4" key="1">
    <citation type="submission" date="2014-11" db="EMBL/GenBank/DDBJ databases">
        <title>Genetic blueprint of the zoonotic pathogen Toxocara canis.</title>
        <authorList>
            <person name="Zhu X.-Q."/>
            <person name="Korhonen P.K."/>
            <person name="Cai H."/>
            <person name="Young N.D."/>
            <person name="Nejsum P."/>
            <person name="von Samson-Himmelstjerna G."/>
            <person name="Boag P.R."/>
            <person name="Tan P."/>
            <person name="Li Q."/>
            <person name="Min J."/>
            <person name="Yang Y."/>
            <person name="Wang X."/>
            <person name="Fang X."/>
            <person name="Hall R.S."/>
            <person name="Hofmann A."/>
            <person name="Sternberg P.W."/>
            <person name="Jex A.R."/>
            <person name="Gasser R.B."/>
        </authorList>
    </citation>
    <scope>NUCLEOTIDE SEQUENCE [LARGE SCALE GENOMIC DNA]</scope>
    <source>
        <strain evidence="2">PN_DK_2014</strain>
    </source>
</reference>
<evidence type="ECO:0000256" key="1">
    <source>
        <dbReference type="SAM" id="MobiDB-lite"/>
    </source>
</evidence>
<reference evidence="3" key="2">
    <citation type="submission" date="2018-11" db="EMBL/GenBank/DDBJ databases">
        <authorList>
            <consortium name="Pathogen Informatics"/>
        </authorList>
    </citation>
    <scope>NUCLEOTIDE SEQUENCE [LARGE SCALE GENOMIC DNA]</scope>
</reference>
<keyword evidence="4" id="KW-1185">Reference proteome</keyword>
<evidence type="ECO:0000313" key="2">
    <source>
        <dbReference type="EMBL" id="KHN79691.1"/>
    </source>
</evidence>
<name>A0A0B2V8B2_TOXCA</name>
<feature type="compositionally biased region" description="Polar residues" evidence="1">
    <location>
        <begin position="113"/>
        <end position="134"/>
    </location>
</feature>
<gene>
    <name evidence="2" type="ORF">Tcan_09596</name>
    <name evidence="3" type="ORF">TCNE_LOCUS9001</name>
</gene>
<evidence type="ECO:0000313" key="4">
    <source>
        <dbReference type="Proteomes" id="UP000031036"/>
    </source>
</evidence>
<dbReference type="EMBL" id="JPKZ01001878">
    <property type="protein sequence ID" value="KHN79691.1"/>
    <property type="molecule type" value="Genomic_DNA"/>
</dbReference>
<evidence type="ECO:0000313" key="3">
    <source>
        <dbReference type="EMBL" id="VDM40322.1"/>
    </source>
</evidence>
<dbReference type="AlphaFoldDB" id="A0A0B2V8B2"/>
<organism evidence="2 4">
    <name type="scientific">Toxocara canis</name>
    <name type="common">Canine roundworm</name>
    <dbReference type="NCBI Taxonomy" id="6265"/>
    <lineage>
        <taxon>Eukaryota</taxon>
        <taxon>Metazoa</taxon>
        <taxon>Ecdysozoa</taxon>
        <taxon>Nematoda</taxon>
        <taxon>Chromadorea</taxon>
        <taxon>Rhabditida</taxon>
        <taxon>Spirurina</taxon>
        <taxon>Ascaridomorpha</taxon>
        <taxon>Ascaridoidea</taxon>
        <taxon>Toxocaridae</taxon>
        <taxon>Toxocara</taxon>
    </lineage>
</organism>
<dbReference type="EMBL" id="UYWY01020050">
    <property type="protein sequence ID" value="VDM40322.1"/>
    <property type="molecule type" value="Genomic_DNA"/>
</dbReference>
<sequence length="219" mass="24887">MNIVSSEHRIELPSFTRQCSSVSATKLHDEIEIEVEVLELLDNLATALSCICDLRLPDVVRKYPFLRESKQYIERAIASLRSLIEGIQNEFKDIVFGYDLVTDLMIQSDRRNSSTVRSNKTTSKTATAIQSTTVKNHRRARRSTSSDYTTLISVDPSIKPISSTKHSRMGGEGFDCRSKKQRTQCMNAFTHLPQQSNVVEHRRRNTDNTSRIGIPISRI</sequence>